<evidence type="ECO:0000256" key="1">
    <source>
        <dbReference type="SAM" id="SignalP"/>
    </source>
</evidence>
<dbReference type="AlphaFoldDB" id="A0A917J8U6"/>
<dbReference type="Proteomes" id="UP000662074">
    <property type="component" value="Unassembled WGS sequence"/>
</dbReference>
<dbReference type="InterPro" id="IPR021109">
    <property type="entry name" value="Peptidase_aspartic_dom_sf"/>
</dbReference>
<proteinExistence type="predicted"/>
<organism evidence="2 3">
    <name type="scientific">Mucilaginibacter galii</name>
    <dbReference type="NCBI Taxonomy" id="2005073"/>
    <lineage>
        <taxon>Bacteria</taxon>
        <taxon>Pseudomonadati</taxon>
        <taxon>Bacteroidota</taxon>
        <taxon>Sphingobacteriia</taxon>
        <taxon>Sphingobacteriales</taxon>
        <taxon>Sphingobacteriaceae</taxon>
        <taxon>Mucilaginibacter</taxon>
    </lineage>
</organism>
<keyword evidence="1" id="KW-0732">Signal</keyword>
<protein>
    <recommendedName>
        <fullName evidence="4">Aspartyl protease</fullName>
    </recommendedName>
</protein>
<feature type="chain" id="PRO_5036857301" description="Aspartyl protease" evidence="1">
    <location>
        <begin position="19"/>
        <end position="394"/>
    </location>
</feature>
<sequence>MKYSFFILLSFLIQLASAQTKLPVIKATSRNVNINDGRIFEKNAWGLSPEIKPDVYTADRTRKTKWVTFYTDIDSIRVKVKPGSKTNFVVLLNGKDSCFTQIASAIPPESKSSGIITHDTIPFTLTAYNAIKLMGIINNTDTLSFHFDISSFGFHITRDALLDRTQLVANKADVLAGKAKANYNKLNKVSKLQFANTVWNNPTILPSNLTAHEMDGRIGWTVFEGKQVEVDYDRSLLIVHSKPVKVPKGYVKAPIVFIRSLPCIKGTFDIQNKKYTGYFAMDTGSEQALILDSTWRARQNFPTNLPLINSFTVRDANGNKYETKMVIAPKLTFNNSTFTNIPTLLTGTITNANSEINFLGNDFFKRFNTILDFKNDVIYLKPNKLKNVKYRVNS</sequence>
<evidence type="ECO:0000313" key="3">
    <source>
        <dbReference type="Proteomes" id="UP000662074"/>
    </source>
</evidence>
<dbReference type="RefSeq" id="WP_188417184.1">
    <property type="nucleotide sequence ID" value="NZ_BMDO01000006.1"/>
</dbReference>
<evidence type="ECO:0000313" key="2">
    <source>
        <dbReference type="EMBL" id="GGI51265.1"/>
    </source>
</evidence>
<dbReference type="EMBL" id="BMDO01000006">
    <property type="protein sequence ID" value="GGI51265.1"/>
    <property type="molecule type" value="Genomic_DNA"/>
</dbReference>
<gene>
    <name evidence="2" type="ORF">GCM10011425_24770</name>
</gene>
<feature type="signal peptide" evidence="1">
    <location>
        <begin position="1"/>
        <end position="18"/>
    </location>
</feature>
<keyword evidence="3" id="KW-1185">Reference proteome</keyword>
<name>A0A917J8U6_9SPHI</name>
<reference evidence="2" key="1">
    <citation type="journal article" date="2014" name="Int. J. Syst. Evol. Microbiol.">
        <title>Complete genome sequence of Corynebacterium casei LMG S-19264T (=DSM 44701T), isolated from a smear-ripened cheese.</title>
        <authorList>
            <consortium name="US DOE Joint Genome Institute (JGI-PGF)"/>
            <person name="Walter F."/>
            <person name="Albersmeier A."/>
            <person name="Kalinowski J."/>
            <person name="Ruckert C."/>
        </authorList>
    </citation>
    <scope>NUCLEOTIDE SEQUENCE</scope>
    <source>
        <strain evidence="2">CCM 8711</strain>
    </source>
</reference>
<evidence type="ECO:0008006" key="4">
    <source>
        <dbReference type="Google" id="ProtNLM"/>
    </source>
</evidence>
<comment type="caution">
    <text evidence="2">The sequence shown here is derived from an EMBL/GenBank/DDBJ whole genome shotgun (WGS) entry which is preliminary data.</text>
</comment>
<reference evidence="2" key="2">
    <citation type="submission" date="2020-09" db="EMBL/GenBank/DDBJ databases">
        <authorList>
            <person name="Sun Q."/>
            <person name="Sedlacek I."/>
        </authorList>
    </citation>
    <scope>NUCLEOTIDE SEQUENCE</scope>
    <source>
        <strain evidence="2">CCM 8711</strain>
    </source>
</reference>
<accession>A0A917J8U6</accession>
<dbReference type="Gene3D" id="2.40.70.10">
    <property type="entry name" value="Acid Proteases"/>
    <property type="match status" value="1"/>
</dbReference>